<comment type="caution">
    <text evidence="2">The sequence shown here is derived from an EMBL/GenBank/DDBJ whole genome shotgun (WGS) entry which is preliminary data.</text>
</comment>
<feature type="region of interest" description="Disordered" evidence="1">
    <location>
        <begin position="208"/>
        <end position="256"/>
    </location>
</feature>
<evidence type="ECO:0000313" key="3">
    <source>
        <dbReference type="Proteomes" id="UP000078240"/>
    </source>
</evidence>
<sequence length="256" mass="27598">MQRMLGSTALARRHDPWISCLMGSTRKEASLVEQTQRTLVKVSGTMCTCDCVGRPRKTTPCLLDAACHPPSVAVTSTYIIAKTAIVAWEPAHCYTFSRPVYTYSSNTLLSHHDSRQPFLGLLQPTTGTTTPNRATAPSGRHQLLCTHSQARRAMIHSRKAQVCHPRPRQRINASSVPFTSNNCPLYSIQRPEIDTCSCATNTHSRCAAAPGRRNGGSPPADSSLGRCRSAAAAAPSPPLPPTRQSVKESIPSLVGG</sequence>
<dbReference type="AlphaFoldDB" id="A0A179GD29"/>
<accession>A0A179GD29</accession>
<dbReference type="Proteomes" id="UP000078240">
    <property type="component" value="Unassembled WGS sequence"/>
</dbReference>
<reference evidence="2 3" key="1">
    <citation type="submission" date="2016-01" db="EMBL/GenBank/DDBJ databases">
        <title>Biosynthesis of antibiotic leucinostatins and their inhibition on Phytophthora in bio-control Purpureocillium lilacinum.</title>
        <authorList>
            <person name="Wang G."/>
            <person name="Liu Z."/>
            <person name="Lin R."/>
            <person name="Li E."/>
            <person name="Mao Z."/>
            <person name="Ling J."/>
            <person name="Yin W."/>
            <person name="Xie B."/>
        </authorList>
    </citation>
    <scope>NUCLEOTIDE SEQUENCE [LARGE SCALE GENOMIC DNA]</scope>
    <source>
        <strain evidence="2">PLBJ-1</strain>
    </source>
</reference>
<dbReference type="EMBL" id="LSBH01000008">
    <property type="protein sequence ID" value="OAQ75438.1"/>
    <property type="molecule type" value="Genomic_DNA"/>
</dbReference>
<name>A0A179GD29_PURLI</name>
<organism evidence="2 3">
    <name type="scientific">Purpureocillium lilacinum</name>
    <name type="common">Paecilomyces lilacinus</name>
    <dbReference type="NCBI Taxonomy" id="33203"/>
    <lineage>
        <taxon>Eukaryota</taxon>
        <taxon>Fungi</taxon>
        <taxon>Dikarya</taxon>
        <taxon>Ascomycota</taxon>
        <taxon>Pezizomycotina</taxon>
        <taxon>Sordariomycetes</taxon>
        <taxon>Hypocreomycetidae</taxon>
        <taxon>Hypocreales</taxon>
        <taxon>Ophiocordycipitaceae</taxon>
        <taxon>Purpureocillium</taxon>
    </lineage>
</organism>
<evidence type="ECO:0000256" key="1">
    <source>
        <dbReference type="SAM" id="MobiDB-lite"/>
    </source>
</evidence>
<protein>
    <submittedName>
        <fullName evidence="2">Uncharacterized protein</fullName>
    </submittedName>
</protein>
<gene>
    <name evidence="2" type="ORF">VFPBJ_09411</name>
</gene>
<evidence type="ECO:0000313" key="2">
    <source>
        <dbReference type="EMBL" id="OAQ75438.1"/>
    </source>
</evidence>
<proteinExistence type="predicted"/>